<dbReference type="AlphaFoldDB" id="A0A923M5L3"/>
<dbReference type="Pfam" id="PF00903">
    <property type="entry name" value="Glyoxalase"/>
    <property type="match status" value="1"/>
</dbReference>
<dbReference type="RefSeq" id="WP_187080727.1">
    <property type="nucleotide sequence ID" value="NZ_JACORU010000002.1"/>
</dbReference>
<dbReference type="EMBL" id="JACORU010000002">
    <property type="protein sequence ID" value="MBC5764251.1"/>
    <property type="molecule type" value="Genomic_DNA"/>
</dbReference>
<evidence type="ECO:0000313" key="2">
    <source>
        <dbReference type="EMBL" id="MBC5764251.1"/>
    </source>
</evidence>
<dbReference type="SUPFAM" id="SSF54593">
    <property type="entry name" value="Glyoxalase/Bleomycin resistance protein/Dihydroxybiphenyl dioxygenase"/>
    <property type="match status" value="1"/>
</dbReference>
<reference evidence="2" key="1">
    <citation type="submission" date="2020-08" db="EMBL/GenBank/DDBJ databases">
        <title>Ramlibacter sp. GTP1 16S ribosomal RNA gene genome sequencing and assembly.</title>
        <authorList>
            <person name="Kang M."/>
        </authorList>
    </citation>
    <scope>NUCLEOTIDE SEQUENCE</scope>
    <source>
        <strain evidence="2">GTP1</strain>
    </source>
</reference>
<dbReference type="InterPro" id="IPR004360">
    <property type="entry name" value="Glyas_Fos-R_dOase_dom"/>
</dbReference>
<dbReference type="PANTHER" id="PTHR33993:SF2">
    <property type="entry name" value="VOC DOMAIN-CONTAINING PROTEIN"/>
    <property type="match status" value="1"/>
</dbReference>
<dbReference type="PROSITE" id="PS51819">
    <property type="entry name" value="VOC"/>
    <property type="match status" value="1"/>
</dbReference>
<dbReference type="InterPro" id="IPR052164">
    <property type="entry name" value="Anthracycline_SecMetBiosynth"/>
</dbReference>
<dbReference type="PANTHER" id="PTHR33993">
    <property type="entry name" value="GLYOXALASE-RELATED"/>
    <property type="match status" value="1"/>
</dbReference>
<dbReference type="InterPro" id="IPR029068">
    <property type="entry name" value="Glyas_Bleomycin-R_OHBP_Dase"/>
</dbReference>
<comment type="caution">
    <text evidence="2">The sequence shown here is derived from an EMBL/GenBank/DDBJ whole genome shotgun (WGS) entry which is preliminary data.</text>
</comment>
<protein>
    <submittedName>
        <fullName evidence="2">VOC family protein</fullName>
    </submittedName>
</protein>
<dbReference type="Proteomes" id="UP000596827">
    <property type="component" value="Unassembled WGS sequence"/>
</dbReference>
<feature type="domain" description="VOC" evidence="1">
    <location>
        <begin position="3"/>
        <end position="128"/>
    </location>
</feature>
<keyword evidence="3" id="KW-1185">Reference proteome</keyword>
<accession>A0A923M5L3</accession>
<proteinExistence type="predicted"/>
<dbReference type="Gene3D" id="3.10.180.10">
    <property type="entry name" value="2,3-Dihydroxybiphenyl 1,2-Dioxygenase, domain 1"/>
    <property type="match status" value="1"/>
</dbReference>
<evidence type="ECO:0000313" key="3">
    <source>
        <dbReference type="Proteomes" id="UP000596827"/>
    </source>
</evidence>
<sequence length="133" mass="14814">MDPVVHFEFPYDDRERIKRFYTQAFGWEMQQLGEEMGHYVLATTAKPGGPSRPDAANGAISGGFFQRQKDWPDQVPSVVIAVQDIQAAMKKVKGAGGELLGEPMTIPGVGEYVSFRDTEKNRVSMMQFLKPSS</sequence>
<dbReference type="InterPro" id="IPR037523">
    <property type="entry name" value="VOC_core"/>
</dbReference>
<evidence type="ECO:0000259" key="1">
    <source>
        <dbReference type="PROSITE" id="PS51819"/>
    </source>
</evidence>
<organism evidence="2 3">
    <name type="scientific">Ramlibacter albus</name>
    <dbReference type="NCBI Taxonomy" id="2079448"/>
    <lineage>
        <taxon>Bacteria</taxon>
        <taxon>Pseudomonadati</taxon>
        <taxon>Pseudomonadota</taxon>
        <taxon>Betaproteobacteria</taxon>
        <taxon>Burkholderiales</taxon>
        <taxon>Comamonadaceae</taxon>
        <taxon>Ramlibacter</taxon>
    </lineage>
</organism>
<name>A0A923M5L3_9BURK</name>
<dbReference type="CDD" id="cd07247">
    <property type="entry name" value="SgaA_N_like"/>
    <property type="match status" value="1"/>
</dbReference>
<gene>
    <name evidence="2" type="ORF">H8R02_07315</name>
</gene>